<proteinExistence type="predicted"/>
<feature type="compositionally biased region" description="Low complexity" evidence="1">
    <location>
        <begin position="595"/>
        <end position="609"/>
    </location>
</feature>
<feature type="transmembrane region" description="Helical" evidence="2">
    <location>
        <begin position="311"/>
        <end position="334"/>
    </location>
</feature>
<reference evidence="3" key="1">
    <citation type="submission" date="2014-11" db="EMBL/GenBank/DDBJ databases">
        <authorList>
            <person name="Otto D Thomas"/>
            <person name="Naeem Raeece"/>
        </authorList>
    </citation>
    <scope>NUCLEOTIDE SEQUENCE</scope>
</reference>
<evidence type="ECO:0000256" key="1">
    <source>
        <dbReference type="SAM" id="MobiDB-lite"/>
    </source>
</evidence>
<gene>
    <name evidence="3" type="ORF">Cvel_4013</name>
</gene>
<name>A0A0G4G0H3_9ALVE</name>
<feature type="compositionally biased region" description="Acidic residues" evidence="1">
    <location>
        <begin position="491"/>
        <end position="502"/>
    </location>
</feature>
<feature type="transmembrane region" description="Helical" evidence="2">
    <location>
        <begin position="359"/>
        <end position="377"/>
    </location>
</feature>
<dbReference type="EMBL" id="CDMZ01000784">
    <property type="protein sequence ID" value="CEM21419.1"/>
    <property type="molecule type" value="Genomic_DNA"/>
</dbReference>
<organism evidence="3">
    <name type="scientific">Chromera velia CCMP2878</name>
    <dbReference type="NCBI Taxonomy" id="1169474"/>
    <lineage>
        <taxon>Eukaryota</taxon>
        <taxon>Sar</taxon>
        <taxon>Alveolata</taxon>
        <taxon>Colpodellida</taxon>
        <taxon>Chromeraceae</taxon>
        <taxon>Chromera</taxon>
    </lineage>
</organism>
<protein>
    <recommendedName>
        <fullName evidence="4">LRAT domain-containing protein</fullName>
    </recommendedName>
</protein>
<evidence type="ECO:0008006" key="4">
    <source>
        <dbReference type="Google" id="ProtNLM"/>
    </source>
</evidence>
<feature type="compositionally biased region" description="Acidic residues" evidence="1">
    <location>
        <begin position="572"/>
        <end position="583"/>
    </location>
</feature>
<dbReference type="VEuPathDB" id="CryptoDB:Cvel_4013"/>
<keyword evidence="2" id="KW-0812">Transmembrane</keyword>
<keyword evidence="2" id="KW-1133">Transmembrane helix</keyword>
<accession>A0A0G4G0H3</accession>
<dbReference type="AlphaFoldDB" id="A0A0G4G0H3"/>
<evidence type="ECO:0000313" key="3">
    <source>
        <dbReference type="EMBL" id="CEM21419.1"/>
    </source>
</evidence>
<feature type="compositionally biased region" description="Low complexity" evidence="1">
    <location>
        <begin position="517"/>
        <end position="530"/>
    </location>
</feature>
<sequence>MPDAKTPFEKVVIHLDESVNAKLRIRRRRNLPTLYVDDYTIMQRVSCYRELKRGDHLMFGLNPIRKIHPFIDAFVFFLADWEILRLYHHCIMLDDVESVSEEGLALNAEGKPARIAEYSNTPTEATMLLLKFGPWVFINNLAPFFVLPLADYIKGNTPIGIFKVLGELSEEERDETVREALELTQHFDEHGKIVSECPEKRKSLSYQLFFNNCEHAAFKLSRHTRREVSPQVARYLWTLARWIVQGISCLYLAALVPYYAAQTPPGHPSVSVTSSHQPPGLASLFRPAGPAGEGPLVEVSIQWFLPLFFELMYHLTASLPVYLYWFITLVRVVVNLTHQRARLGEEGYHHLLAKEGGRAVIAGGFSTLVLVCMPYFVRLTGRADWAAVVVLGAVPFADACYGFLAQLAVRALYLILGGVPVALFEDARMKDEVEQRRKEVGEAAFSPCISQSSSLASLQSEPSRANGGKVRLAGGGLTKERTEEWGGATEEQGDVEAEWMNEAEERERARTGGNVESSSASATSSALREGQGQGEGARQRLLTAPDSLSASSPPPQKEGGGGRQRQNRMEQNEEGGVEEEPGAEADAGAGGGGPLLSRSSSSASTQGRM</sequence>
<feature type="region of interest" description="Disordered" evidence="1">
    <location>
        <begin position="455"/>
        <end position="609"/>
    </location>
</feature>
<keyword evidence="2" id="KW-0472">Membrane</keyword>
<evidence type="ECO:0000256" key="2">
    <source>
        <dbReference type="SAM" id="Phobius"/>
    </source>
</evidence>
<feature type="compositionally biased region" description="Low complexity" evidence="1">
    <location>
        <begin position="539"/>
        <end position="551"/>
    </location>
</feature>